<dbReference type="Proteomes" id="UP001454036">
    <property type="component" value="Unassembled WGS sequence"/>
</dbReference>
<feature type="domain" description="LOB" evidence="3">
    <location>
        <begin position="8"/>
        <end position="111"/>
    </location>
</feature>
<evidence type="ECO:0000256" key="2">
    <source>
        <dbReference type="SAM" id="Coils"/>
    </source>
</evidence>
<proteinExistence type="inferred from homology"/>
<evidence type="ECO:0000256" key="1">
    <source>
        <dbReference type="ARBA" id="ARBA00005474"/>
    </source>
</evidence>
<accession>A0AAV3NKD4</accession>
<keyword evidence="2" id="KW-0175">Coiled coil</keyword>
<dbReference type="Pfam" id="PF03195">
    <property type="entry name" value="LOB"/>
    <property type="match status" value="1"/>
</dbReference>
<evidence type="ECO:0000313" key="4">
    <source>
        <dbReference type="EMBL" id="GAA0139829.1"/>
    </source>
</evidence>
<dbReference type="PANTHER" id="PTHR31301:SF165">
    <property type="entry name" value="LOB DOMAIN PROTEIN"/>
    <property type="match status" value="1"/>
</dbReference>
<sequence length="389" mass="42744">MGNAAIREACAACKHQYRKCELEKCILRRFFPASETDTFLAVHEIFGVSIIRKTLQELHSFVKKDQVARAMKHEGILWRKDPVRGASGEISRLEQGNEMLKECLKALLENQRLKQENEFLKVSLENPRLKEENEFLKVQNEQLRNQLQGVPLPLHDHNTTPVEPHVLAPSAAEFENTQKGYAVDNESYIPVIENDGNLASIGQIGFGDDISQSQVMIENQEIACDGVEGYNGNNVNVGIGGYNADMSYRNVDNNVTGYDPLITPEMGAGKVGSWDMIEGHSSNDTINQSTSAIVGGVYDPSRVVGMEANGRIGGNVHTGWSSGSDPIHHGGYIGTNTTNDINTNERGGYDSGIMEAGRSGSNIVNGEVVSDDAQIDGNPWTYDFLDLWS</sequence>
<name>A0AAV3NKD4_LITER</name>
<dbReference type="PROSITE" id="PS50891">
    <property type="entry name" value="LOB"/>
    <property type="match status" value="1"/>
</dbReference>
<keyword evidence="5" id="KW-1185">Reference proteome</keyword>
<protein>
    <recommendedName>
        <fullName evidence="3">LOB domain-containing protein</fullName>
    </recommendedName>
</protein>
<dbReference type="EMBL" id="BAABME010000123">
    <property type="protein sequence ID" value="GAA0139829.1"/>
    <property type="molecule type" value="Genomic_DNA"/>
</dbReference>
<evidence type="ECO:0000259" key="3">
    <source>
        <dbReference type="PROSITE" id="PS50891"/>
    </source>
</evidence>
<evidence type="ECO:0000313" key="5">
    <source>
        <dbReference type="Proteomes" id="UP001454036"/>
    </source>
</evidence>
<dbReference type="CDD" id="cd14686">
    <property type="entry name" value="bZIP"/>
    <property type="match status" value="1"/>
</dbReference>
<dbReference type="AlphaFoldDB" id="A0AAV3NKD4"/>
<reference evidence="4 5" key="1">
    <citation type="submission" date="2024-01" db="EMBL/GenBank/DDBJ databases">
        <title>The complete chloroplast genome sequence of Lithospermum erythrorhizon: insights into the phylogenetic relationship among Boraginaceae species and the maternal lineages of purple gromwells.</title>
        <authorList>
            <person name="Okada T."/>
            <person name="Watanabe K."/>
        </authorList>
    </citation>
    <scope>NUCLEOTIDE SEQUENCE [LARGE SCALE GENOMIC DNA]</scope>
</reference>
<organism evidence="4 5">
    <name type="scientific">Lithospermum erythrorhizon</name>
    <name type="common">Purple gromwell</name>
    <name type="synonym">Lithospermum officinale var. erythrorhizon</name>
    <dbReference type="NCBI Taxonomy" id="34254"/>
    <lineage>
        <taxon>Eukaryota</taxon>
        <taxon>Viridiplantae</taxon>
        <taxon>Streptophyta</taxon>
        <taxon>Embryophyta</taxon>
        <taxon>Tracheophyta</taxon>
        <taxon>Spermatophyta</taxon>
        <taxon>Magnoliopsida</taxon>
        <taxon>eudicotyledons</taxon>
        <taxon>Gunneridae</taxon>
        <taxon>Pentapetalae</taxon>
        <taxon>asterids</taxon>
        <taxon>lamiids</taxon>
        <taxon>Boraginales</taxon>
        <taxon>Boraginaceae</taxon>
        <taxon>Boraginoideae</taxon>
        <taxon>Lithospermeae</taxon>
        <taxon>Lithospermum</taxon>
    </lineage>
</organism>
<feature type="coiled-coil region" evidence="2">
    <location>
        <begin position="90"/>
        <end position="146"/>
    </location>
</feature>
<dbReference type="PANTHER" id="PTHR31301">
    <property type="entry name" value="LOB DOMAIN-CONTAINING PROTEIN 4-RELATED"/>
    <property type="match status" value="1"/>
</dbReference>
<gene>
    <name evidence="4" type="ORF">LIER_01300</name>
</gene>
<comment type="caution">
    <text evidence="4">The sequence shown here is derived from an EMBL/GenBank/DDBJ whole genome shotgun (WGS) entry which is preliminary data.</text>
</comment>
<comment type="similarity">
    <text evidence="1">Belongs to the LOB domain-containing protein family.</text>
</comment>
<dbReference type="InterPro" id="IPR004883">
    <property type="entry name" value="LOB"/>
</dbReference>